<dbReference type="Proteomes" id="UP001595833">
    <property type="component" value="Unassembled WGS sequence"/>
</dbReference>
<evidence type="ECO:0000313" key="1">
    <source>
        <dbReference type="EMBL" id="MFC5057619.1"/>
    </source>
</evidence>
<dbReference type="EMBL" id="JBHSJB010000028">
    <property type="protein sequence ID" value="MFC5057619.1"/>
    <property type="molecule type" value="Genomic_DNA"/>
</dbReference>
<sequence length="227" mass="23172">MTRPPAAVLLVACLAVVTTVAGLAFAWSTRPGAPAATGVEPPLGELRCGAEACRTVVEQQVGPDSVALLVGPEVGRIRTSGASGPNVFELTVAASGAEITDRSLQCADAGVGVCLVRGEVESEVPGEVLGEVLVRRSGAWSRAQVPYVSSGGHLALHDVDRDAVADVVAVQRECPAGEDCPRRFVQVFSLVDGGEELGCTEVVDAPELVPGWPAVVPDAADLGPCGD</sequence>
<evidence type="ECO:0008006" key="3">
    <source>
        <dbReference type="Google" id="ProtNLM"/>
    </source>
</evidence>
<accession>A0ABV9Y5L9</accession>
<proteinExistence type="predicted"/>
<reference evidence="2" key="1">
    <citation type="journal article" date="2019" name="Int. J. Syst. Evol. Microbiol.">
        <title>The Global Catalogue of Microorganisms (GCM) 10K type strain sequencing project: providing services to taxonomists for standard genome sequencing and annotation.</title>
        <authorList>
            <consortium name="The Broad Institute Genomics Platform"/>
            <consortium name="The Broad Institute Genome Sequencing Center for Infectious Disease"/>
            <person name="Wu L."/>
            <person name="Ma J."/>
        </authorList>
    </citation>
    <scope>NUCLEOTIDE SEQUENCE [LARGE SCALE GENOMIC DNA]</scope>
    <source>
        <strain evidence="2">KCTC 12848</strain>
    </source>
</reference>
<organism evidence="1 2">
    <name type="scientific">Saccharothrix xinjiangensis</name>
    <dbReference type="NCBI Taxonomy" id="204798"/>
    <lineage>
        <taxon>Bacteria</taxon>
        <taxon>Bacillati</taxon>
        <taxon>Actinomycetota</taxon>
        <taxon>Actinomycetes</taxon>
        <taxon>Pseudonocardiales</taxon>
        <taxon>Pseudonocardiaceae</taxon>
        <taxon>Saccharothrix</taxon>
    </lineage>
</organism>
<gene>
    <name evidence="1" type="ORF">ACFPFM_28220</name>
</gene>
<name>A0ABV9Y5L9_9PSEU</name>
<comment type="caution">
    <text evidence="1">The sequence shown here is derived from an EMBL/GenBank/DDBJ whole genome shotgun (WGS) entry which is preliminary data.</text>
</comment>
<evidence type="ECO:0000313" key="2">
    <source>
        <dbReference type="Proteomes" id="UP001595833"/>
    </source>
</evidence>
<protein>
    <recommendedName>
        <fullName evidence="3">Secreted protein</fullName>
    </recommendedName>
</protein>
<dbReference type="RefSeq" id="WP_344035910.1">
    <property type="nucleotide sequence ID" value="NZ_BAAAKE010000004.1"/>
</dbReference>
<keyword evidence="2" id="KW-1185">Reference proteome</keyword>